<dbReference type="OrthoDB" id="9788539at2"/>
<dbReference type="InterPro" id="IPR016667">
    <property type="entry name" value="Caps_polysacc_synth_CpsB/CapC"/>
</dbReference>
<dbReference type="Proteomes" id="UP000241507">
    <property type="component" value="Chromosome"/>
</dbReference>
<dbReference type="SUPFAM" id="SSF89550">
    <property type="entry name" value="PHP domain-like"/>
    <property type="match status" value="1"/>
</dbReference>
<dbReference type="KEGG" id="grs:C7S20_17330"/>
<evidence type="ECO:0000313" key="5">
    <source>
        <dbReference type="EMBL" id="AVR46879.1"/>
    </source>
</evidence>
<reference evidence="6" key="1">
    <citation type="submission" date="2018-03" db="EMBL/GenBank/DDBJ databases">
        <title>Gramella fulva sp. nov., isolated from a dry surface of tidal flat.</title>
        <authorList>
            <person name="Hwang S.H."/>
            <person name="Hwang W.M."/>
            <person name="Kang K."/>
            <person name="Ahn T.-Y."/>
        </authorList>
    </citation>
    <scope>NUCLEOTIDE SEQUENCE [LARGE SCALE GENOMIC DNA]</scope>
    <source>
        <strain evidence="6">SH35</strain>
    </source>
</reference>
<keyword evidence="3" id="KW-0378">Hydrolase</keyword>
<evidence type="ECO:0000256" key="4">
    <source>
        <dbReference type="ARBA" id="ARBA00051722"/>
    </source>
</evidence>
<dbReference type="EC" id="3.1.3.48" evidence="2"/>
<dbReference type="EMBL" id="CP028136">
    <property type="protein sequence ID" value="AVR46879.1"/>
    <property type="molecule type" value="Genomic_DNA"/>
</dbReference>
<keyword evidence="6" id="KW-1185">Reference proteome</keyword>
<gene>
    <name evidence="5" type="ORF">C7S20_17330</name>
</gene>
<organism evidence="5 6">
    <name type="scientific">Christiangramia fulva</name>
    <dbReference type="NCBI Taxonomy" id="2126553"/>
    <lineage>
        <taxon>Bacteria</taxon>
        <taxon>Pseudomonadati</taxon>
        <taxon>Bacteroidota</taxon>
        <taxon>Flavobacteriia</taxon>
        <taxon>Flavobacteriales</taxon>
        <taxon>Flavobacteriaceae</taxon>
        <taxon>Christiangramia</taxon>
    </lineage>
</organism>
<name>A0A2R3Z9C8_9FLAO</name>
<evidence type="ECO:0000256" key="3">
    <source>
        <dbReference type="ARBA" id="ARBA00022801"/>
    </source>
</evidence>
<protein>
    <recommendedName>
        <fullName evidence="2">protein-tyrosine-phosphatase</fullName>
        <ecNumber evidence="2">3.1.3.48</ecNumber>
    </recommendedName>
</protein>
<proteinExistence type="inferred from homology"/>
<dbReference type="Gene3D" id="3.20.20.140">
    <property type="entry name" value="Metal-dependent hydrolases"/>
    <property type="match status" value="1"/>
</dbReference>
<accession>A0A2R3Z9C8</accession>
<sequence length="241" mass="27686">MFSFFQKKRYLVDLLGGFTDFHNHILPGIDDGAKDVEESIELIEEFSKIGVENFVCTPHVMGEYYPNTPESIKKALDNLKSNTSVKLSASGEYMMDQQFSEIIEKGEILPIVETKVLVEMSYFQAPINLNEILFKLQNHSYSPILAHPERYVYFHSSSMEKYKDFKTRGCAFQLNMLSLIGHYGTNIQHKAFKLLEAGMIDFISSDAHRLEHIEKIKTISIKKKHLPILEGVIENSKNLFL</sequence>
<dbReference type="PANTHER" id="PTHR39181">
    <property type="entry name" value="TYROSINE-PROTEIN PHOSPHATASE YWQE"/>
    <property type="match status" value="1"/>
</dbReference>
<dbReference type="PIRSF" id="PIRSF016557">
    <property type="entry name" value="Caps_synth_CpsB"/>
    <property type="match status" value="1"/>
</dbReference>
<dbReference type="RefSeq" id="WP_107013650.1">
    <property type="nucleotide sequence ID" value="NZ_CP028136.1"/>
</dbReference>
<dbReference type="PANTHER" id="PTHR39181:SF1">
    <property type="entry name" value="TYROSINE-PROTEIN PHOSPHATASE YWQE"/>
    <property type="match status" value="1"/>
</dbReference>
<dbReference type="InterPro" id="IPR016195">
    <property type="entry name" value="Pol/histidinol_Pase-like"/>
</dbReference>
<dbReference type="AlphaFoldDB" id="A0A2R3Z9C8"/>
<dbReference type="GO" id="GO:0030145">
    <property type="term" value="F:manganese ion binding"/>
    <property type="evidence" value="ECO:0007669"/>
    <property type="project" value="InterPro"/>
</dbReference>
<comment type="catalytic activity">
    <reaction evidence="4">
        <text>O-phospho-L-tyrosyl-[protein] + H2O = L-tyrosyl-[protein] + phosphate</text>
        <dbReference type="Rhea" id="RHEA:10684"/>
        <dbReference type="Rhea" id="RHEA-COMP:10136"/>
        <dbReference type="Rhea" id="RHEA-COMP:20101"/>
        <dbReference type="ChEBI" id="CHEBI:15377"/>
        <dbReference type="ChEBI" id="CHEBI:43474"/>
        <dbReference type="ChEBI" id="CHEBI:46858"/>
        <dbReference type="ChEBI" id="CHEBI:61978"/>
        <dbReference type="EC" id="3.1.3.48"/>
    </reaction>
</comment>
<evidence type="ECO:0000256" key="2">
    <source>
        <dbReference type="ARBA" id="ARBA00013064"/>
    </source>
</evidence>
<comment type="similarity">
    <text evidence="1">Belongs to the metallo-dependent hydrolases superfamily. CpsB/CapC family.</text>
</comment>
<dbReference type="GO" id="GO:0004725">
    <property type="term" value="F:protein tyrosine phosphatase activity"/>
    <property type="evidence" value="ECO:0007669"/>
    <property type="project" value="UniProtKB-EC"/>
</dbReference>
<dbReference type="Pfam" id="PF19567">
    <property type="entry name" value="CpsB_CapC"/>
    <property type="match status" value="1"/>
</dbReference>
<evidence type="ECO:0000313" key="6">
    <source>
        <dbReference type="Proteomes" id="UP000241507"/>
    </source>
</evidence>
<evidence type="ECO:0000256" key="1">
    <source>
        <dbReference type="ARBA" id="ARBA00005750"/>
    </source>
</evidence>